<evidence type="ECO:0000313" key="2">
    <source>
        <dbReference type="EMBL" id="SDC59153.1"/>
    </source>
</evidence>
<proteinExistence type="predicted"/>
<evidence type="ECO:0000313" key="3">
    <source>
        <dbReference type="Proteomes" id="UP000242317"/>
    </source>
</evidence>
<dbReference type="Proteomes" id="UP000242317">
    <property type="component" value="Unassembled WGS sequence"/>
</dbReference>
<keyword evidence="1" id="KW-0732">Signal</keyword>
<organism evidence="2 3">
    <name type="scientific">Acinetobacter marinus</name>
    <dbReference type="NCBI Taxonomy" id="281375"/>
    <lineage>
        <taxon>Bacteria</taxon>
        <taxon>Pseudomonadati</taxon>
        <taxon>Pseudomonadota</taxon>
        <taxon>Gammaproteobacteria</taxon>
        <taxon>Moraxellales</taxon>
        <taxon>Moraxellaceae</taxon>
        <taxon>Acinetobacter</taxon>
    </lineage>
</organism>
<evidence type="ECO:0000256" key="1">
    <source>
        <dbReference type="SAM" id="SignalP"/>
    </source>
</evidence>
<dbReference type="EMBL" id="FMYK01000008">
    <property type="protein sequence ID" value="SDC59153.1"/>
    <property type="molecule type" value="Genomic_DNA"/>
</dbReference>
<sequence>MQFKSVMLVLSMTAGFASYSHSAQLEAPKQPQVQKQDVSLIKTVADAKKSTATAKNTNQLTALDKLIESAKLAKASQPSTEESQALARLNNLKLSVVSRNKQISNLFQNLFGS</sequence>
<feature type="chain" id="PRO_5017405468" evidence="1">
    <location>
        <begin position="23"/>
        <end position="113"/>
    </location>
</feature>
<accession>A0A1G6MUB5</accession>
<name>A0A1G6MUB5_9GAMM</name>
<reference evidence="3" key="1">
    <citation type="submission" date="2016-09" db="EMBL/GenBank/DDBJ databases">
        <authorList>
            <person name="Varghese N."/>
            <person name="Submissions S."/>
        </authorList>
    </citation>
    <scope>NUCLEOTIDE SEQUENCE [LARGE SCALE GENOMIC DNA]</scope>
    <source>
        <strain evidence="3">ANC 3699</strain>
    </source>
</reference>
<protein>
    <submittedName>
        <fullName evidence="2">Uncharacterized protein</fullName>
    </submittedName>
</protein>
<gene>
    <name evidence="2" type="ORF">SAMN05421749_10810</name>
</gene>
<keyword evidence="3" id="KW-1185">Reference proteome</keyword>
<dbReference type="AlphaFoldDB" id="A0A1G6MUB5"/>
<feature type="signal peptide" evidence="1">
    <location>
        <begin position="1"/>
        <end position="22"/>
    </location>
</feature>